<sequence length="318" mass="35517">MDLNLQYWNEGQSFFQRFLQWVDLLDPTVLLSSKAEILNSRTFLQNYGQTLKIPDEDKKVKEAWKLSLTSVHPDTGNILPTVFRPPALLPIVAPLAIATLIPHKGVKPALFWQLLFQSYTAGFNFANGNASFKEGKNPVKQIFFVFGAVSYTACMGIIPQIMMNRYKLNSPLMQTFLRKIVPVPLFACLSAFNVAAVRASDLENGIEVLDKNGNVVGVSQKAGRKAVEETALSRGVLMGTVAAIPELLISLLRRTQFLRLSPFAQAPIRHMITALVLGLMMPVSFSLFQPTGKIQREKLELNIQSVTQETELYYNRGL</sequence>
<reference evidence="10" key="3">
    <citation type="submission" date="2025-09" db="UniProtKB">
        <authorList>
            <consortium name="Ensembl"/>
        </authorList>
    </citation>
    <scope>IDENTIFICATION</scope>
</reference>
<dbReference type="eggNOG" id="KOG3767">
    <property type="taxonomic scope" value="Eukaryota"/>
</dbReference>
<evidence type="ECO:0000256" key="6">
    <source>
        <dbReference type="ARBA" id="ARBA00022989"/>
    </source>
</evidence>
<comment type="subcellular location">
    <subcellularLocation>
        <location evidence="1">Mitochondrion membrane</location>
        <topology evidence="1">Multi-pass membrane protein</topology>
    </subcellularLocation>
</comment>
<keyword evidence="11" id="KW-1185">Reference proteome</keyword>
<evidence type="ECO:0000313" key="11">
    <source>
        <dbReference type="Proteomes" id="UP000008672"/>
    </source>
</evidence>
<dbReference type="RefSeq" id="XP_005999277.1">
    <property type="nucleotide sequence ID" value="XM_005999215.3"/>
</dbReference>
<dbReference type="InParanoid" id="H3B4C0"/>
<dbReference type="AlphaFoldDB" id="H3B4C0"/>
<name>H3B4C0_LATCH</name>
<dbReference type="Proteomes" id="UP000008672">
    <property type="component" value="Unassembled WGS sequence"/>
</dbReference>
<keyword evidence="6 9" id="KW-1133">Transmembrane helix</keyword>
<evidence type="ECO:0000256" key="3">
    <source>
        <dbReference type="ARBA" id="ARBA00022448"/>
    </source>
</evidence>
<keyword evidence="5" id="KW-0029">Amino-acid transport</keyword>
<dbReference type="GO" id="GO:0015075">
    <property type="term" value="F:monoatomic ion transmembrane transporter activity"/>
    <property type="evidence" value="ECO:0007669"/>
    <property type="project" value="InterPro"/>
</dbReference>
<dbReference type="STRING" id="7897.ENSLACP00000016741"/>
<dbReference type="EMBL" id="AFYH01100005">
    <property type="status" value="NOT_ANNOTATED_CDS"/>
    <property type="molecule type" value="Genomic_DNA"/>
</dbReference>
<dbReference type="GeneID" id="102345946"/>
<reference evidence="10" key="2">
    <citation type="submission" date="2025-08" db="UniProtKB">
        <authorList>
            <consortium name="Ensembl"/>
        </authorList>
    </citation>
    <scope>IDENTIFICATION</scope>
</reference>
<gene>
    <name evidence="10" type="primary">SFXN4</name>
</gene>
<dbReference type="Ensembl" id="ENSLACT00000016857.1">
    <property type="protein sequence ID" value="ENSLACP00000016741.1"/>
    <property type="gene ID" value="ENSLACG00000014747.1"/>
</dbReference>
<feature type="transmembrane region" description="Helical" evidence="9">
    <location>
        <begin position="142"/>
        <end position="161"/>
    </location>
</feature>
<dbReference type="GO" id="GO:0005743">
    <property type="term" value="C:mitochondrial inner membrane"/>
    <property type="evidence" value="ECO:0007669"/>
    <property type="project" value="TreeGrafter"/>
</dbReference>
<dbReference type="PANTHER" id="PTHR11153:SF3">
    <property type="entry name" value="SIDEROFLEXIN-4"/>
    <property type="match status" value="1"/>
</dbReference>
<evidence type="ECO:0000256" key="2">
    <source>
        <dbReference type="ARBA" id="ARBA00005974"/>
    </source>
</evidence>
<accession>H3B4C0</accession>
<evidence type="ECO:0000256" key="8">
    <source>
        <dbReference type="ARBA" id="ARBA00023136"/>
    </source>
</evidence>
<evidence type="ECO:0000256" key="4">
    <source>
        <dbReference type="ARBA" id="ARBA00022692"/>
    </source>
</evidence>
<dbReference type="FunCoup" id="H3B4C0">
    <property type="interactions" value="1410"/>
</dbReference>
<proteinExistence type="inferred from homology"/>
<evidence type="ECO:0000256" key="5">
    <source>
        <dbReference type="ARBA" id="ARBA00022970"/>
    </source>
</evidence>
<protein>
    <submittedName>
        <fullName evidence="10">Sideroflexin 4</fullName>
    </submittedName>
</protein>
<dbReference type="GeneTree" id="ENSGT01030000234641"/>
<evidence type="ECO:0000256" key="1">
    <source>
        <dbReference type="ARBA" id="ARBA00004225"/>
    </source>
</evidence>
<keyword evidence="3" id="KW-0813">Transport</keyword>
<dbReference type="GO" id="GO:1990542">
    <property type="term" value="P:mitochondrial transmembrane transport"/>
    <property type="evidence" value="ECO:0007669"/>
    <property type="project" value="TreeGrafter"/>
</dbReference>
<dbReference type="GO" id="GO:0006865">
    <property type="term" value="P:amino acid transport"/>
    <property type="evidence" value="ECO:0007669"/>
    <property type="project" value="UniProtKB-KW"/>
</dbReference>
<keyword evidence="7" id="KW-0496">Mitochondrion</keyword>
<keyword evidence="8 9" id="KW-0472">Membrane</keyword>
<dbReference type="Pfam" id="PF03820">
    <property type="entry name" value="SFXNs"/>
    <property type="match status" value="1"/>
</dbReference>
<organism evidence="10 11">
    <name type="scientific">Latimeria chalumnae</name>
    <name type="common">Coelacanth</name>
    <dbReference type="NCBI Taxonomy" id="7897"/>
    <lineage>
        <taxon>Eukaryota</taxon>
        <taxon>Metazoa</taxon>
        <taxon>Chordata</taxon>
        <taxon>Craniata</taxon>
        <taxon>Vertebrata</taxon>
        <taxon>Euteleostomi</taxon>
        <taxon>Coelacanthiformes</taxon>
        <taxon>Coelacanthidae</taxon>
        <taxon>Latimeria</taxon>
    </lineage>
</organism>
<evidence type="ECO:0000256" key="7">
    <source>
        <dbReference type="ARBA" id="ARBA00023128"/>
    </source>
</evidence>
<keyword evidence="4 9" id="KW-0812">Transmembrane</keyword>
<dbReference type="PANTHER" id="PTHR11153">
    <property type="entry name" value="SIDEROFLEXIN"/>
    <property type="match status" value="1"/>
</dbReference>
<feature type="transmembrane region" description="Helical" evidence="9">
    <location>
        <begin position="271"/>
        <end position="288"/>
    </location>
</feature>
<evidence type="ECO:0000256" key="9">
    <source>
        <dbReference type="SAM" id="Phobius"/>
    </source>
</evidence>
<evidence type="ECO:0000313" key="10">
    <source>
        <dbReference type="Ensembl" id="ENSLACP00000016741.1"/>
    </source>
</evidence>
<dbReference type="InterPro" id="IPR004686">
    <property type="entry name" value="Mtc"/>
</dbReference>
<comment type="similarity">
    <text evidence="2">Belongs to the sideroflexin family.</text>
</comment>
<dbReference type="Bgee" id="ENSLACG00000014747">
    <property type="expression patterns" value="Expressed in post-anal tail muscle and 6 other cell types or tissues"/>
</dbReference>
<dbReference type="OrthoDB" id="6608471at2759"/>
<dbReference type="OMA" id="NVRFWIA"/>
<reference evidence="11" key="1">
    <citation type="submission" date="2011-08" db="EMBL/GenBank/DDBJ databases">
        <title>The draft genome of Latimeria chalumnae.</title>
        <authorList>
            <person name="Di Palma F."/>
            <person name="Alfoldi J."/>
            <person name="Johnson J."/>
            <person name="Berlin A."/>
            <person name="Gnerre S."/>
            <person name="Jaffe D."/>
            <person name="MacCallum I."/>
            <person name="Young S."/>
            <person name="Walker B.J."/>
            <person name="Lander E."/>
            <person name="Lindblad-Toh K."/>
        </authorList>
    </citation>
    <scope>NUCLEOTIDE SEQUENCE [LARGE SCALE GENOMIC DNA]</scope>
    <source>
        <strain evidence="11">Wild caught</strain>
    </source>
</reference>
<dbReference type="HOGENOM" id="CLU_039425_3_0_1"/>
<dbReference type="CTD" id="119559"/>
<dbReference type="KEGG" id="lcm:102345946"/>